<dbReference type="PANTHER" id="PTHR31576">
    <property type="entry name" value="TATA BOX-BINDING PROTEIN-ASSOCIATED FACTOR RNA POLYMERASE I SUBUNIT B"/>
    <property type="match status" value="1"/>
</dbReference>
<evidence type="ECO:0000256" key="8">
    <source>
        <dbReference type="ARBA" id="ARBA00023163"/>
    </source>
</evidence>
<dbReference type="InterPro" id="IPR033599">
    <property type="entry name" value="TAF1B/Rrn7"/>
</dbReference>
<dbReference type="CTD" id="9014"/>
<dbReference type="GeneID" id="113203264"/>
<sequence length="817" mass="93221">MPVCTVCTGTDFICESGYYFCNECQTQSQDVREEVNENDDGADEGKVIGGKRRKSAKFFESTPSEDEDASITTWEGFNYALVGLVDELILLGAKPSLKLAVLKLWTSYLGKMEVAFFTKNNLTVPKLGPNFNKSDANIIYGYVREKRKSTKTKEKSIDEQQNEKDCNNSLDETGVDDPLNESLKRKKTLKQKNSAFHQNYERMLAEMSTASQTLTDVTLDMLSVSEVDDKGPKELQFNSDAKKKEKVLGSLQSHPGILVRNKLICLLYLGILETHDEEINLSDLLRWISEGHLSYCNLSKFFPLGTKLHTLNKALLTRYQPTPTYGCILVATQHIAAYLGIKTIKVPSFRKLIKRFVQELNLPEQVALIAERLFDMLPKPVEYVPVSLRKSLPNWEGRAMAHIIVAVKLLFGLDDATEHRNSRIARRFNELIASQNSSVRLFVWDDWEQFCVLRRTALSLLHEPSFVKANLSTSMVQNVNPIISAWKKSLRVTNDDAKRSAVIQDTYRHISKKLLENPLSNPGNEKNVMLSFPASLIPYTSYTKHIIKKFQEGGIECDDSDWSNIIAGLNIEMLSEDFKLTTVSYLTHPEKYIEWAQQYGLRIGLHSGSAVSTIKLPEKQQQQALTRNAYNNFFRVKLHLDQVDRLPVIVKPKQMNTTPLRLFSLHKPLIFPKVVNKAIKDPFPCVTEMDVNPNVSVTTPGKRGRPKIQRKSYENLPKEDEDNMLHVPHTEYWMLQLTGRASADYVHTLPGSFQRLLEECCSLIEMEPAHLCKEVTYLEKLHRDLAEHTKPDKGTVVNCPFGTDRLYMERVKEDYWL</sequence>
<evidence type="ECO:0000256" key="3">
    <source>
        <dbReference type="ARBA" id="ARBA00022723"/>
    </source>
</evidence>
<gene>
    <name evidence="14" type="primary">LOC113203264</name>
</gene>
<dbReference type="GO" id="GO:0001164">
    <property type="term" value="F:RNA polymerase I core promoter sequence-specific DNA binding"/>
    <property type="evidence" value="ECO:0007669"/>
    <property type="project" value="InterPro"/>
</dbReference>
<organism evidence="13 14">
    <name type="scientific">Frankliniella occidentalis</name>
    <name type="common">Western flower thrips</name>
    <name type="synonym">Euthrips occidentalis</name>
    <dbReference type="NCBI Taxonomy" id="133901"/>
    <lineage>
        <taxon>Eukaryota</taxon>
        <taxon>Metazoa</taxon>
        <taxon>Ecdysozoa</taxon>
        <taxon>Arthropoda</taxon>
        <taxon>Hexapoda</taxon>
        <taxon>Insecta</taxon>
        <taxon>Pterygota</taxon>
        <taxon>Neoptera</taxon>
        <taxon>Paraneoptera</taxon>
        <taxon>Thysanoptera</taxon>
        <taxon>Terebrantia</taxon>
        <taxon>Thripoidea</taxon>
        <taxon>Thripidae</taxon>
        <taxon>Frankliniella</taxon>
    </lineage>
</organism>
<evidence type="ECO:0000313" key="13">
    <source>
        <dbReference type="Proteomes" id="UP000504606"/>
    </source>
</evidence>
<keyword evidence="6" id="KW-0805">Transcription regulation</keyword>
<dbReference type="KEGG" id="foc:113203264"/>
<keyword evidence="8" id="KW-0804">Transcription</keyword>
<feature type="region of interest" description="Disordered" evidence="10">
    <location>
        <begin position="150"/>
        <end position="188"/>
    </location>
</feature>
<dbReference type="Pfam" id="PF20645">
    <property type="entry name" value="Rrn7_cyclin_C"/>
    <property type="match status" value="1"/>
</dbReference>
<dbReference type="InterPro" id="IPR048540">
    <property type="entry name" value="Rrn7_cyclin_N"/>
</dbReference>
<evidence type="ECO:0000256" key="6">
    <source>
        <dbReference type="ARBA" id="ARBA00023015"/>
    </source>
</evidence>
<evidence type="ECO:0000256" key="7">
    <source>
        <dbReference type="ARBA" id="ARBA00023125"/>
    </source>
</evidence>
<keyword evidence="13" id="KW-1185">Reference proteome</keyword>
<evidence type="ECO:0000256" key="4">
    <source>
        <dbReference type="ARBA" id="ARBA00022771"/>
    </source>
</evidence>
<keyword evidence="5" id="KW-0862">Zinc</keyword>
<feature type="domain" description="Rrn7/TAF1B N-terminal cyclin" evidence="11">
    <location>
        <begin position="197"/>
        <end position="303"/>
    </location>
</feature>
<accession>A0A9C6WNJ1</accession>
<name>A0A9C6WNJ1_FRAOC</name>
<evidence type="ECO:0000256" key="10">
    <source>
        <dbReference type="SAM" id="MobiDB-lite"/>
    </source>
</evidence>
<keyword evidence="3" id="KW-0479">Metal-binding</keyword>
<evidence type="ECO:0000256" key="9">
    <source>
        <dbReference type="ARBA" id="ARBA00023242"/>
    </source>
</evidence>
<dbReference type="GO" id="GO:0008270">
    <property type="term" value="F:zinc ion binding"/>
    <property type="evidence" value="ECO:0007669"/>
    <property type="project" value="UniProtKB-KW"/>
</dbReference>
<keyword evidence="4" id="KW-0863">Zinc-finger</keyword>
<reference evidence="14" key="1">
    <citation type="submission" date="2025-08" db="UniProtKB">
        <authorList>
            <consortium name="RefSeq"/>
        </authorList>
    </citation>
    <scope>IDENTIFICATION</scope>
    <source>
        <tissue evidence="14">Whole organism</tissue>
    </source>
</reference>
<dbReference type="RefSeq" id="XP_052122567.1">
    <property type="nucleotide sequence ID" value="XM_052266607.1"/>
</dbReference>
<feature type="domain" description="Rrn7/TAF1B C-terminal cyclin" evidence="12">
    <location>
        <begin position="347"/>
        <end position="449"/>
    </location>
</feature>
<dbReference type="GO" id="GO:0042790">
    <property type="term" value="P:nucleolar large rRNA transcription by RNA polymerase I"/>
    <property type="evidence" value="ECO:0007669"/>
    <property type="project" value="TreeGrafter"/>
</dbReference>
<protein>
    <submittedName>
        <fullName evidence="14">TATA box-binding protein-associated factor RNA polymerase I subunit B</fullName>
    </submittedName>
</protein>
<comment type="subcellular location">
    <subcellularLocation>
        <location evidence="1">Nucleus</location>
        <location evidence="1">Nucleolus</location>
    </subcellularLocation>
</comment>
<dbReference type="GO" id="GO:0005668">
    <property type="term" value="C:RNA polymerase transcription factor SL1 complex"/>
    <property type="evidence" value="ECO:0007669"/>
    <property type="project" value="TreeGrafter"/>
</dbReference>
<evidence type="ECO:0000259" key="11">
    <source>
        <dbReference type="Pfam" id="PF20644"/>
    </source>
</evidence>
<keyword evidence="9" id="KW-0539">Nucleus</keyword>
<dbReference type="OrthoDB" id="10069252at2759"/>
<evidence type="ECO:0000256" key="1">
    <source>
        <dbReference type="ARBA" id="ARBA00004604"/>
    </source>
</evidence>
<dbReference type="Proteomes" id="UP000504606">
    <property type="component" value="Unplaced"/>
</dbReference>
<keyword evidence="7" id="KW-0238">DNA-binding</keyword>
<feature type="compositionally biased region" description="Basic and acidic residues" evidence="10">
    <location>
        <begin position="151"/>
        <end position="166"/>
    </location>
</feature>
<evidence type="ECO:0000256" key="5">
    <source>
        <dbReference type="ARBA" id="ARBA00022833"/>
    </source>
</evidence>
<evidence type="ECO:0000256" key="2">
    <source>
        <dbReference type="ARBA" id="ARBA00006899"/>
    </source>
</evidence>
<evidence type="ECO:0000313" key="14">
    <source>
        <dbReference type="RefSeq" id="XP_052122567.1"/>
    </source>
</evidence>
<dbReference type="AlphaFoldDB" id="A0A9C6WNJ1"/>
<comment type="similarity">
    <text evidence="2">Belongs to the RRN7/TAF1B family.</text>
</comment>
<evidence type="ECO:0000259" key="12">
    <source>
        <dbReference type="Pfam" id="PF20645"/>
    </source>
</evidence>
<dbReference type="GO" id="GO:0070860">
    <property type="term" value="C:RNA polymerase I core factor complex"/>
    <property type="evidence" value="ECO:0007669"/>
    <property type="project" value="InterPro"/>
</dbReference>
<dbReference type="PANTHER" id="PTHR31576:SF2">
    <property type="entry name" value="TATA BOX-BINDING PROTEIN-ASSOCIATED FACTOR RNA POLYMERASE I SUBUNIT B"/>
    <property type="match status" value="1"/>
</dbReference>
<proteinExistence type="inferred from homology"/>
<dbReference type="InterPro" id="IPR048538">
    <property type="entry name" value="Rrn7_cyclin_C"/>
</dbReference>
<dbReference type="Pfam" id="PF20644">
    <property type="entry name" value="Rrn7_cyclin_N"/>
    <property type="match status" value="1"/>
</dbReference>